<feature type="non-terminal residue" evidence="1">
    <location>
        <position position="1"/>
    </location>
</feature>
<evidence type="ECO:0000313" key="1">
    <source>
        <dbReference type="EMBL" id="RDX72506.1"/>
    </source>
</evidence>
<accession>A0A371F2I7</accession>
<keyword evidence="2" id="KW-1185">Reference proteome</keyword>
<dbReference type="EMBL" id="QJKJ01010885">
    <property type="protein sequence ID" value="RDX72506.1"/>
    <property type="molecule type" value="Genomic_DNA"/>
</dbReference>
<name>A0A371F2I7_MUCPR</name>
<comment type="caution">
    <text evidence="1">The sequence shown here is derived from an EMBL/GenBank/DDBJ whole genome shotgun (WGS) entry which is preliminary data.</text>
</comment>
<dbReference type="OrthoDB" id="1741911at2759"/>
<gene>
    <name evidence="1" type="ORF">CR513_48004</name>
</gene>
<dbReference type="Proteomes" id="UP000257109">
    <property type="component" value="Unassembled WGS sequence"/>
</dbReference>
<protein>
    <submittedName>
        <fullName evidence="1">Uncharacterized protein</fullName>
    </submittedName>
</protein>
<evidence type="ECO:0000313" key="2">
    <source>
        <dbReference type="Proteomes" id="UP000257109"/>
    </source>
</evidence>
<sequence length="76" mass="8886">MDRKEVCCVEQNKTWMGPFLEYLKEDRLLDDAAKARKVIKEASKYTLVGRVWDAYRRSCPGKQDHQGWLLLADLKA</sequence>
<dbReference type="AlphaFoldDB" id="A0A371F2I7"/>
<proteinExistence type="predicted"/>
<organism evidence="1 2">
    <name type="scientific">Mucuna pruriens</name>
    <name type="common">Velvet bean</name>
    <name type="synonym">Dolichos pruriens</name>
    <dbReference type="NCBI Taxonomy" id="157652"/>
    <lineage>
        <taxon>Eukaryota</taxon>
        <taxon>Viridiplantae</taxon>
        <taxon>Streptophyta</taxon>
        <taxon>Embryophyta</taxon>
        <taxon>Tracheophyta</taxon>
        <taxon>Spermatophyta</taxon>
        <taxon>Magnoliopsida</taxon>
        <taxon>eudicotyledons</taxon>
        <taxon>Gunneridae</taxon>
        <taxon>Pentapetalae</taxon>
        <taxon>rosids</taxon>
        <taxon>fabids</taxon>
        <taxon>Fabales</taxon>
        <taxon>Fabaceae</taxon>
        <taxon>Papilionoideae</taxon>
        <taxon>50 kb inversion clade</taxon>
        <taxon>NPAAA clade</taxon>
        <taxon>indigoferoid/millettioid clade</taxon>
        <taxon>Phaseoleae</taxon>
        <taxon>Mucuna</taxon>
    </lineage>
</organism>
<reference evidence="1" key="1">
    <citation type="submission" date="2018-05" db="EMBL/GenBank/DDBJ databases">
        <title>Draft genome of Mucuna pruriens seed.</title>
        <authorList>
            <person name="Nnadi N.E."/>
            <person name="Vos R."/>
            <person name="Hasami M.H."/>
            <person name="Devisetty U.K."/>
            <person name="Aguiy J.C."/>
        </authorList>
    </citation>
    <scope>NUCLEOTIDE SEQUENCE [LARGE SCALE GENOMIC DNA]</scope>
    <source>
        <strain evidence="1">JCA_2017</strain>
    </source>
</reference>